<organism evidence="12 13">
    <name type="scientific">Ferrovibrio xuzhouensis</name>
    <dbReference type="NCBI Taxonomy" id="1576914"/>
    <lineage>
        <taxon>Bacteria</taxon>
        <taxon>Pseudomonadati</taxon>
        <taxon>Pseudomonadota</taxon>
        <taxon>Alphaproteobacteria</taxon>
        <taxon>Rhodospirillales</taxon>
        <taxon>Rhodospirillaceae</taxon>
        <taxon>Ferrovibrio</taxon>
    </lineage>
</organism>
<proteinExistence type="inferred from homology"/>
<keyword evidence="8 11" id="KW-0472">Membrane</keyword>
<accession>A0ABV7VAF2</accession>
<dbReference type="InterPro" id="IPR019899">
    <property type="entry name" value="Na/solute_symporter_VC_2705"/>
</dbReference>
<evidence type="ECO:0000256" key="4">
    <source>
        <dbReference type="ARBA" id="ARBA00022475"/>
    </source>
</evidence>
<dbReference type="InterPro" id="IPR038377">
    <property type="entry name" value="Na/Glc_symporter_sf"/>
</dbReference>
<keyword evidence="4" id="KW-1003">Cell membrane</keyword>
<feature type="transmembrane region" description="Helical" evidence="11">
    <location>
        <begin position="20"/>
        <end position="40"/>
    </location>
</feature>
<evidence type="ECO:0000256" key="11">
    <source>
        <dbReference type="SAM" id="Phobius"/>
    </source>
</evidence>
<feature type="transmembrane region" description="Helical" evidence="11">
    <location>
        <begin position="87"/>
        <end position="109"/>
    </location>
</feature>
<dbReference type="Proteomes" id="UP001595711">
    <property type="component" value="Unassembled WGS sequence"/>
</dbReference>
<keyword evidence="6" id="KW-0769">Symport</keyword>
<keyword evidence="5 11" id="KW-0812">Transmembrane</keyword>
<dbReference type="PROSITE" id="PS50283">
    <property type="entry name" value="NA_SOLUT_SYMP_3"/>
    <property type="match status" value="1"/>
</dbReference>
<dbReference type="Pfam" id="PF00474">
    <property type="entry name" value="SSF"/>
    <property type="match status" value="2"/>
</dbReference>
<dbReference type="RefSeq" id="WP_379720351.1">
    <property type="nucleotide sequence ID" value="NZ_JBHRYJ010000001.1"/>
</dbReference>
<gene>
    <name evidence="12" type="ORF">ACFOOQ_00865</name>
</gene>
<dbReference type="InterPro" id="IPR018212">
    <property type="entry name" value="Na/solute_symporter_CS"/>
</dbReference>
<feature type="transmembrane region" description="Helical" evidence="11">
    <location>
        <begin position="324"/>
        <end position="344"/>
    </location>
</feature>
<feature type="transmembrane region" description="Helical" evidence="11">
    <location>
        <begin position="558"/>
        <end position="580"/>
    </location>
</feature>
<evidence type="ECO:0000256" key="9">
    <source>
        <dbReference type="ARBA" id="ARBA00023201"/>
    </source>
</evidence>
<feature type="transmembrane region" description="Helical" evidence="11">
    <location>
        <begin position="156"/>
        <end position="184"/>
    </location>
</feature>
<evidence type="ECO:0000313" key="12">
    <source>
        <dbReference type="EMBL" id="MFC3674072.1"/>
    </source>
</evidence>
<dbReference type="CDD" id="cd11480">
    <property type="entry name" value="SLC5sbd_u4"/>
    <property type="match status" value="1"/>
</dbReference>
<keyword evidence="13" id="KW-1185">Reference proteome</keyword>
<keyword evidence="9" id="KW-0915">Sodium</keyword>
<dbReference type="InterPro" id="IPR001734">
    <property type="entry name" value="Na/solute_symporter"/>
</dbReference>
<comment type="caution">
    <text evidence="12">The sequence shown here is derived from an EMBL/GenBank/DDBJ whole genome shotgun (WGS) entry which is preliminary data.</text>
</comment>
<evidence type="ECO:0000256" key="6">
    <source>
        <dbReference type="ARBA" id="ARBA00022847"/>
    </source>
</evidence>
<feature type="transmembrane region" description="Helical" evidence="11">
    <location>
        <begin position="497"/>
        <end position="521"/>
    </location>
</feature>
<feature type="transmembrane region" description="Helical" evidence="11">
    <location>
        <begin position="190"/>
        <end position="211"/>
    </location>
</feature>
<dbReference type="PANTHER" id="PTHR48086:SF5">
    <property type="entry name" value="NA(+):SOLUTE SYMPORTER (SSF FAMILY)"/>
    <property type="match status" value="1"/>
</dbReference>
<evidence type="ECO:0000256" key="5">
    <source>
        <dbReference type="ARBA" id="ARBA00022692"/>
    </source>
</evidence>
<dbReference type="NCBIfam" id="TIGR03648">
    <property type="entry name" value="Na_symport_lg"/>
    <property type="match status" value="1"/>
</dbReference>
<evidence type="ECO:0000256" key="2">
    <source>
        <dbReference type="ARBA" id="ARBA00006434"/>
    </source>
</evidence>
<dbReference type="Gene3D" id="1.20.1730.10">
    <property type="entry name" value="Sodium/glucose cotransporter"/>
    <property type="match status" value="1"/>
</dbReference>
<keyword evidence="9" id="KW-0739">Sodium transport</keyword>
<keyword evidence="9" id="KW-0406">Ion transport</keyword>
<dbReference type="EMBL" id="JBHRYJ010000001">
    <property type="protein sequence ID" value="MFC3674072.1"/>
    <property type="molecule type" value="Genomic_DNA"/>
</dbReference>
<feature type="transmembrane region" description="Helical" evidence="11">
    <location>
        <begin position="115"/>
        <end position="136"/>
    </location>
</feature>
<evidence type="ECO:0000256" key="7">
    <source>
        <dbReference type="ARBA" id="ARBA00022989"/>
    </source>
</evidence>
<evidence type="ECO:0000256" key="1">
    <source>
        <dbReference type="ARBA" id="ARBA00004141"/>
    </source>
</evidence>
<keyword evidence="3" id="KW-0813">Transport</keyword>
<comment type="subcellular location">
    <subcellularLocation>
        <location evidence="1">Membrane</location>
        <topology evidence="1">Multi-pass membrane protein</topology>
    </subcellularLocation>
</comment>
<evidence type="ECO:0000256" key="10">
    <source>
        <dbReference type="RuleBase" id="RU362091"/>
    </source>
</evidence>
<feature type="transmembrane region" description="Helical" evidence="11">
    <location>
        <begin position="46"/>
        <end position="66"/>
    </location>
</feature>
<evidence type="ECO:0000256" key="3">
    <source>
        <dbReference type="ARBA" id="ARBA00022448"/>
    </source>
</evidence>
<comment type="similarity">
    <text evidence="2 10">Belongs to the sodium:solute symporter (SSF) (TC 2.A.21) family.</text>
</comment>
<sequence length="615" mass="65538">MANNTQGGGRSFIDNLGKIYGIYTGGFAAFVIFLAILEQMGVSNRIIGYLFVFLTVGVYALIGILSRTAEMGEYYVAGRKVPAFYNGMATGSDWMSAASFIGMAGSLYLLGYDGLAFVLGWTGGYLLVSILLAPYLRKFGQYTVPDFLGARYGGNLARFCGVIVLVSASFTYVTAQIFGVGIIASRFLGISFEVAVFVGLAGILVCSMLGGMRAVTWTQVAQYIILIVAYLIPVVILSAKVTGVPIPQLMYGQALEKIEVLEKTIGVVKGHTAVFANAKGETSFIDAVNFFALILCLMVGTASLPHILMRYFTTPSVREARQSVAWSLFFIFLLYFTAPAYAAFAKLEVYQNVIGAQVASLPAWVHSWGDIGLVGACDAPNAATIYAMCKGVVGNGDGILQLSEFKIAADAIVLATPEIAGLPYVIAGLVAAGGLAAALSTADGLLLAIANALSHDIYYRMIDPHAPTKRRLIISRTLLVVVAILAAWVASTKPSTILAMVAWAFSIAASGLFPALVMGIWWKRTTNAGAVAGMVAGYGVCLYYLITTQFYGAPLWFGIKNISCGLFGIPAAFIVTYVVSMMTTAPSKEMQDFIDSIRIPRGEVKLARAEDAVGH</sequence>
<evidence type="ECO:0000256" key="8">
    <source>
        <dbReference type="ARBA" id="ARBA00023136"/>
    </source>
</evidence>
<dbReference type="PANTHER" id="PTHR48086">
    <property type="entry name" value="SODIUM/PROLINE SYMPORTER-RELATED"/>
    <property type="match status" value="1"/>
</dbReference>
<feature type="transmembrane region" description="Helical" evidence="11">
    <location>
        <begin position="223"/>
        <end position="241"/>
    </location>
</feature>
<evidence type="ECO:0000313" key="13">
    <source>
        <dbReference type="Proteomes" id="UP001595711"/>
    </source>
</evidence>
<name>A0ABV7VAF2_9PROT</name>
<feature type="transmembrane region" description="Helical" evidence="11">
    <location>
        <begin position="424"/>
        <end position="453"/>
    </location>
</feature>
<keyword evidence="7 11" id="KW-1133">Transmembrane helix</keyword>
<dbReference type="PROSITE" id="PS00457">
    <property type="entry name" value="NA_SOLUT_SYMP_2"/>
    <property type="match status" value="1"/>
</dbReference>
<protein>
    <submittedName>
        <fullName evidence="12">Sodium:solute symporter family protein</fullName>
    </submittedName>
</protein>
<feature type="transmembrane region" description="Helical" evidence="11">
    <location>
        <begin position="290"/>
        <end position="312"/>
    </location>
</feature>
<feature type="transmembrane region" description="Helical" evidence="11">
    <location>
        <begin position="473"/>
        <end position="491"/>
    </location>
</feature>
<reference evidence="13" key="1">
    <citation type="journal article" date="2019" name="Int. J. Syst. Evol. Microbiol.">
        <title>The Global Catalogue of Microorganisms (GCM) 10K type strain sequencing project: providing services to taxonomists for standard genome sequencing and annotation.</title>
        <authorList>
            <consortium name="The Broad Institute Genomics Platform"/>
            <consortium name="The Broad Institute Genome Sequencing Center for Infectious Disease"/>
            <person name="Wu L."/>
            <person name="Ma J."/>
        </authorList>
    </citation>
    <scope>NUCLEOTIDE SEQUENCE [LARGE SCALE GENOMIC DNA]</scope>
    <source>
        <strain evidence="13">KCTC 42182</strain>
    </source>
</reference>
<dbReference type="NCBIfam" id="TIGR00813">
    <property type="entry name" value="sss"/>
    <property type="match status" value="1"/>
</dbReference>
<feature type="transmembrane region" description="Helical" evidence="11">
    <location>
        <begin position="528"/>
        <end position="546"/>
    </location>
</feature>
<dbReference type="InterPro" id="IPR050277">
    <property type="entry name" value="Sodium:Solute_Symporter"/>
</dbReference>